<dbReference type="InterPro" id="IPR003593">
    <property type="entry name" value="AAA+_ATPase"/>
</dbReference>
<organism evidence="11 12">
    <name type="scientific">Elstera cyanobacteriorum</name>
    <dbReference type="NCBI Taxonomy" id="2022747"/>
    <lineage>
        <taxon>Bacteria</taxon>
        <taxon>Pseudomonadati</taxon>
        <taxon>Pseudomonadota</taxon>
        <taxon>Alphaproteobacteria</taxon>
        <taxon>Rhodospirillales</taxon>
        <taxon>Rhodospirillaceae</taxon>
        <taxon>Elstera</taxon>
    </lineage>
</organism>
<evidence type="ECO:0000259" key="9">
    <source>
        <dbReference type="PROSITE" id="PS50893"/>
    </source>
</evidence>
<protein>
    <recommendedName>
        <fullName evidence="13">ABC transporter ATP-binding protein</fullName>
    </recommendedName>
</protein>
<feature type="transmembrane region" description="Helical" evidence="8">
    <location>
        <begin position="30"/>
        <end position="51"/>
    </location>
</feature>
<proteinExistence type="predicted"/>
<evidence type="ECO:0000256" key="2">
    <source>
        <dbReference type="ARBA" id="ARBA00022448"/>
    </source>
</evidence>
<feature type="domain" description="ABC transporter" evidence="9">
    <location>
        <begin position="367"/>
        <end position="565"/>
    </location>
</feature>
<dbReference type="SMART" id="SM00382">
    <property type="entry name" value="AAA"/>
    <property type="match status" value="1"/>
</dbReference>
<comment type="subcellular location">
    <subcellularLocation>
        <location evidence="1">Cell membrane</location>
        <topology evidence="1">Multi-pass membrane protein</topology>
    </subcellularLocation>
</comment>
<evidence type="ECO:0000313" key="12">
    <source>
        <dbReference type="Proteomes" id="UP000216361"/>
    </source>
</evidence>
<keyword evidence="12" id="KW-1185">Reference proteome</keyword>
<evidence type="ECO:0008006" key="13">
    <source>
        <dbReference type="Google" id="ProtNLM"/>
    </source>
</evidence>
<dbReference type="Pfam" id="PF00005">
    <property type="entry name" value="ABC_tran"/>
    <property type="match status" value="1"/>
</dbReference>
<evidence type="ECO:0000256" key="1">
    <source>
        <dbReference type="ARBA" id="ARBA00004651"/>
    </source>
</evidence>
<evidence type="ECO:0000256" key="4">
    <source>
        <dbReference type="ARBA" id="ARBA00022741"/>
    </source>
</evidence>
<dbReference type="GO" id="GO:0005524">
    <property type="term" value="F:ATP binding"/>
    <property type="evidence" value="ECO:0007669"/>
    <property type="project" value="UniProtKB-KW"/>
</dbReference>
<dbReference type="GO" id="GO:0140359">
    <property type="term" value="F:ABC-type transporter activity"/>
    <property type="evidence" value="ECO:0007669"/>
    <property type="project" value="InterPro"/>
</dbReference>
<dbReference type="Pfam" id="PF06472">
    <property type="entry name" value="ABC_membrane_2"/>
    <property type="match status" value="1"/>
</dbReference>
<dbReference type="InterPro" id="IPR017871">
    <property type="entry name" value="ABC_transporter-like_CS"/>
</dbReference>
<keyword evidence="5" id="KW-0067">ATP-binding</keyword>
<dbReference type="SUPFAM" id="SSF90123">
    <property type="entry name" value="ABC transporter transmembrane region"/>
    <property type="match status" value="1"/>
</dbReference>
<feature type="transmembrane region" description="Helical" evidence="8">
    <location>
        <begin position="71"/>
        <end position="91"/>
    </location>
</feature>
<evidence type="ECO:0000256" key="5">
    <source>
        <dbReference type="ARBA" id="ARBA00022840"/>
    </source>
</evidence>
<accession>A0A255Y090</accession>
<dbReference type="SUPFAM" id="SSF52540">
    <property type="entry name" value="P-loop containing nucleoside triphosphate hydrolases"/>
    <property type="match status" value="1"/>
</dbReference>
<feature type="transmembrane region" description="Helical" evidence="8">
    <location>
        <begin position="187"/>
        <end position="204"/>
    </location>
</feature>
<evidence type="ECO:0000259" key="10">
    <source>
        <dbReference type="PROSITE" id="PS50929"/>
    </source>
</evidence>
<dbReference type="GO" id="GO:0016887">
    <property type="term" value="F:ATP hydrolysis activity"/>
    <property type="evidence" value="ECO:0007669"/>
    <property type="project" value="InterPro"/>
</dbReference>
<dbReference type="InterPro" id="IPR011527">
    <property type="entry name" value="ABC1_TM_dom"/>
</dbReference>
<dbReference type="InterPro" id="IPR050835">
    <property type="entry name" value="ABC_transporter_sub-D"/>
</dbReference>
<evidence type="ECO:0000313" key="11">
    <source>
        <dbReference type="EMBL" id="OYQ22045.1"/>
    </source>
</evidence>
<dbReference type="PROSITE" id="PS00211">
    <property type="entry name" value="ABC_TRANSPORTER_1"/>
    <property type="match status" value="1"/>
</dbReference>
<dbReference type="PROSITE" id="PS50893">
    <property type="entry name" value="ABC_TRANSPORTER_2"/>
    <property type="match status" value="1"/>
</dbReference>
<reference evidence="11 12" key="1">
    <citation type="submission" date="2017-07" db="EMBL/GenBank/DDBJ databases">
        <title>Elstera cyanobacteriorum sp. nov., a novel bacterium isolated from cyanobacterial aggregates in a eutrophic lake.</title>
        <authorList>
            <person name="Cai H."/>
        </authorList>
    </citation>
    <scope>NUCLEOTIDE SEQUENCE [LARGE SCALE GENOMIC DNA]</scope>
    <source>
        <strain evidence="11 12">TH019</strain>
    </source>
</reference>
<gene>
    <name evidence="11" type="ORF">CHR90_00740</name>
</gene>
<dbReference type="InterPro" id="IPR036640">
    <property type="entry name" value="ABC1_TM_sf"/>
</dbReference>
<dbReference type="InterPro" id="IPR003439">
    <property type="entry name" value="ABC_transporter-like_ATP-bd"/>
</dbReference>
<dbReference type="RefSeq" id="WP_094406721.1">
    <property type="nucleotide sequence ID" value="NZ_BMJZ01000001.1"/>
</dbReference>
<dbReference type="InterPro" id="IPR027417">
    <property type="entry name" value="P-loop_NTPase"/>
</dbReference>
<sequence length="567" mass="63655">MSTRPRFWHDLWRLISPYWFGERRWVARGLLGLLVAINLGLVGINVLFNEWYGRFYNALQELDYPVFQREILVFGGLATIYIGVQILRIYMNQMLTIQWRSWLVERFLRRYMSELVYYRLQLGEAKADNPDQRLADDISQLTATTLTLALGLLSAVVTFFTFAGLLWAQSGPLTFSLGGTEITIPGYMLWAAVVYAVFGTWMTHKIGRPLIDLNFHQERVEADFRYALIRARENAEGVALYRGEDQEKRTLNGLFGAVVTNYKAIMNRTILLTLGTSGYNQAAILFPFIVAAPRYFSQQIKLGEVMQISQNFGQVQTALSFLVDAYSSIANWRAVVDRLTSFTAAVEQIEQSHSTDRVQRIAAPDRIEADGLRLFLPNGDALLAPLDFTVAVGERVLITGPSGCGKSTLLRALARLWPYAEGRLMMPDAGDTLFLPQKPYLPLGTLRAALTYPAAPESFSNEAVQAVLNQLGLAHLLPRLDETALWSQILSGGEQQRVAIARALLHKPRWLFLDEATSALDEPSEAAVYQALSADPAVTLISVGHRHTLADFHTRRFDLGAFRATDR</sequence>
<dbReference type="PANTHER" id="PTHR11384:SF59">
    <property type="entry name" value="LYSOSOMAL COBALAMIN TRANSPORTER ABCD4"/>
    <property type="match status" value="1"/>
</dbReference>
<dbReference type="EMBL" id="NOXS01000016">
    <property type="protein sequence ID" value="OYQ22045.1"/>
    <property type="molecule type" value="Genomic_DNA"/>
</dbReference>
<dbReference type="PANTHER" id="PTHR11384">
    <property type="entry name" value="ATP-BINDING CASSETTE, SUB-FAMILY D MEMBER"/>
    <property type="match status" value="1"/>
</dbReference>
<dbReference type="OrthoDB" id="9810134at2"/>
<keyword evidence="3 8" id="KW-0812">Transmembrane</keyword>
<dbReference type="GO" id="GO:0005886">
    <property type="term" value="C:plasma membrane"/>
    <property type="evidence" value="ECO:0007669"/>
    <property type="project" value="UniProtKB-SubCell"/>
</dbReference>
<evidence type="ECO:0000256" key="3">
    <source>
        <dbReference type="ARBA" id="ARBA00022692"/>
    </source>
</evidence>
<evidence type="ECO:0000256" key="6">
    <source>
        <dbReference type="ARBA" id="ARBA00022989"/>
    </source>
</evidence>
<feature type="transmembrane region" description="Helical" evidence="8">
    <location>
        <begin position="141"/>
        <end position="167"/>
    </location>
</feature>
<keyword evidence="6 8" id="KW-1133">Transmembrane helix</keyword>
<comment type="caution">
    <text evidence="11">The sequence shown here is derived from an EMBL/GenBank/DDBJ whole genome shotgun (WGS) entry which is preliminary data.</text>
</comment>
<name>A0A255Y090_9PROT</name>
<keyword evidence="4" id="KW-0547">Nucleotide-binding</keyword>
<dbReference type="Proteomes" id="UP000216361">
    <property type="component" value="Unassembled WGS sequence"/>
</dbReference>
<dbReference type="CDD" id="cd03223">
    <property type="entry name" value="ABCD_peroxisomal_ALDP"/>
    <property type="match status" value="1"/>
</dbReference>
<keyword evidence="7 8" id="KW-0472">Membrane</keyword>
<evidence type="ECO:0000256" key="8">
    <source>
        <dbReference type="SAM" id="Phobius"/>
    </source>
</evidence>
<dbReference type="Gene3D" id="1.20.1560.10">
    <property type="entry name" value="ABC transporter type 1, transmembrane domain"/>
    <property type="match status" value="1"/>
</dbReference>
<keyword evidence="2" id="KW-0813">Transport</keyword>
<dbReference type="Gene3D" id="3.40.50.300">
    <property type="entry name" value="P-loop containing nucleotide triphosphate hydrolases"/>
    <property type="match status" value="1"/>
</dbReference>
<feature type="domain" description="ABC transmembrane type-1" evidence="10">
    <location>
        <begin position="29"/>
        <end position="331"/>
    </location>
</feature>
<dbReference type="PROSITE" id="PS50929">
    <property type="entry name" value="ABC_TM1F"/>
    <property type="match status" value="1"/>
</dbReference>
<evidence type="ECO:0000256" key="7">
    <source>
        <dbReference type="ARBA" id="ARBA00023136"/>
    </source>
</evidence>
<dbReference type="AlphaFoldDB" id="A0A255Y090"/>